<organism evidence="1 2">
    <name type="scientific">Phlebia brevispora</name>
    <dbReference type="NCBI Taxonomy" id="194682"/>
    <lineage>
        <taxon>Eukaryota</taxon>
        <taxon>Fungi</taxon>
        <taxon>Dikarya</taxon>
        <taxon>Basidiomycota</taxon>
        <taxon>Agaricomycotina</taxon>
        <taxon>Agaricomycetes</taxon>
        <taxon>Polyporales</taxon>
        <taxon>Meruliaceae</taxon>
        <taxon>Phlebia</taxon>
    </lineage>
</organism>
<evidence type="ECO:0000313" key="1">
    <source>
        <dbReference type="EMBL" id="KAJ3556941.1"/>
    </source>
</evidence>
<sequence>MDVDRWTHFRKAILTLGGSLGAIHGTHDDHAQSGIAARSAAQRHPSARDPEKASLLLAAGKHSYLQIQSRIHSIACQTYYSEMRQKHALAGWADVTIAVGCQIIGPN</sequence>
<accession>A0ACC1TAT4</accession>
<dbReference type="EMBL" id="JANHOG010000198">
    <property type="protein sequence ID" value="KAJ3556941.1"/>
    <property type="molecule type" value="Genomic_DNA"/>
</dbReference>
<protein>
    <submittedName>
        <fullName evidence="1">Uncharacterized protein</fullName>
    </submittedName>
</protein>
<reference evidence="1" key="1">
    <citation type="submission" date="2022-07" db="EMBL/GenBank/DDBJ databases">
        <title>Genome Sequence of Phlebia brevispora.</title>
        <authorList>
            <person name="Buettner E."/>
        </authorList>
    </citation>
    <scope>NUCLEOTIDE SEQUENCE</scope>
    <source>
        <strain evidence="1">MPL23</strain>
    </source>
</reference>
<evidence type="ECO:0000313" key="2">
    <source>
        <dbReference type="Proteomes" id="UP001148662"/>
    </source>
</evidence>
<proteinExistence type="predicted"/>
<comment type="caution">
    <text evidence="1">The sequence shown here is derived from an EMBL/GenBank/DDBJ whole genome shotgun (WGS) entry which is preliminary data.</text>
</comment>
<gene>
    <name evidence="1" type="ORF">NM688_g1747</name>
</gene>
<name>A0ACC1TAT4_9APHY</name>
<keyword evidence="2" id="KW-1185">Reference proteome</keyword>
<dbReference type="Proteomes" id="UP001148662">
    <property type="component" value="Unassembled WGS sequence"/>
</dbReference>